<feature type="non-terminal residue" evidence="4">
    <location>
        <position position="354"/>
    </location>
</feature>
<dbReference type="EMBL" id="CATQJA010002631">
    <property type="protein sequence ID" value="CAJ0574621.1"/>
    <property type="molecule type" value="Genomic_DNA"/>
</dbReference>
<gene>
    <name evidence="4" type="ORF">MSPICULIGERA_LOCUS12953</name>
</gene>
<evidence type="ECO:0000256" key="2">
    <source>
        <dbReference type="SAM" id="Phobius"/>
    </source>
</evidence>
<feature type="region of interest" description="Disordered" evidence="1">
    <location>
        <begin position="330"/>
        <end position="354"/>
    </location>
</feature>
<keyword evidence="5" id="KW-1185">Reference proteome</keyword>
<accession>A0AA36G029</accession>
<keyword evidence="2" id="KW-1133">Transmembrane helix</keyword>
<keyword evidence="2" id="KW-0812">Transmembrane</keyword>
<feature type="signal peptide" evidence="3">
    <location>
        <begin position="1"/>
        <end position="23"/>
    </location>
</feature>
<feature type="transmembrane region" description="Helical" evidence="2">
    <location>
        <begin position="292"/>
        <end position="315"/>
    </location>
</feature>
<name>A0AA36G029_9BILA</name>
<keyword evidence="3" id="KW-0732">Signal</keyword>
<evidence type="ECO:0000256" key="1">
    <source>
        <dbReference type="SAM" id="MobiDB-lite"/>
    </source>
</evidence>
<evidence type="ECO:0000256" key="3">
    <source>
        <dbReference type="SAM" id="SignalP"/>
    </source>
</evidence>
<comment type="caution">
    <text evidence="4">The sequence shown here is derived from an EMBL/GenBank/DDBJ whole genome shotgun (WGS) entry which is preliminary data.</text>
</comment>
<sequence>MRRRLGWVLVLLLLAALAGEADSKKKKTTNDYSAYGGYSYGGAYSGYGDYTFVDELQPVYGVVYGISAPILILFLYLTLVGIRYVFVEKSRRAAMAGGARDVLDDLGAGLCLLYIESIVTSIMWACAAKARYGIVYNAIWLFLYLPLPNAIIAFCWWAKFNADPAEYTWWYDPVEALFSITAILSWLLMTIYLVVILVLSLALPFCCRKRKDPHREMGAFPIGKMWLTLIYGLVPQVLIMPTSLVPLMTFMTTNFQDLLLSIMNWVTGSSSGGGSSWLMTYGLKFLGYQTYYVLYLPVVMCFLALVCFPCFWRAFIVLLTCGRLCASNKSKRFGSSPPPSYPGAVDVKDGPPKF</sequence>
<dbReference type="AlphaFoldDB" id="A0AA36G029"/>
<feature type="chain" id="PRO_5041274368" evidence="3">
    <location>
        <begin position="24"/>
        <end position="354"/>
    </location>
</feature>
<reference evidence="4" key="1">
    <citation type="submission" date="2023-06" db="EMBL/GenBank/DDBJ databases">
        <authorList>
            <person name="Delattre M."/>
        </authorList>
    </citation>
    <scope>NUCLEOTIDE SEQUENCE</scope>
    <source>
        <strain evidence="4">AF72</strain>
    </source>
</reference>
<feature type="transmembrane region" description="Helical" evidence="2">
    <location>
        <begin position="139"/>
        <end position="160"/>
    </location>
</feature>
<proteinExistence type="predicted"/>
<organism evidence="4 5">
    <name type="scientific">Mesorhabditis spiculigera</name>
    <dbReference type="NCBI Taxonomy" id="96644"/>
    <lineage>
        <taxon>Eukaryota</taxon>
        <taxon>Metazoa</taxon>
        <taxon>Ecdysozoa</taxon>
        <taxon>Nematoda</taxon>
        <taxon>Chromadorea</taxon>
        <taxon>Rhabditida</taxon>
        <taxon>Rhabditina</taxon>
        <taxon>Rhabditomorpha</taxon>
        <taxon>Rhabditoidea</taxon>
        <taxon>Rhabditidae</taxon>
        <taxon>Mesorhabditinae</taxon>
        <taxon>Mesorhabditis</taxon>
    </lineage>
</organism>
<keyword evidence="2" id="KW-0472">Membrane</keyword>
<evidence type="ECO:0000313" key="4">
    <source>
        <dbReference type="EMBL" id="CAJ0574621.1"/>
    </source>
</evidence>
<protein>
    <submittedName>
        <fullName evidence="4">Uncharacterized protein</fullName>
    </submittedName>
</protein>
<dbReference type="Proteomes" id="UP001177023">
    <property type="component" value="Unassembled WGS sequence"/>
</dbReference>
<feature type="transmembrane region" description="Helical" evidence="2">
    <location>
        <begin position="62"/>
        <end position="86"/>
    </location>
</feature>
<evidence type="ECO:0000313" key="5">
    <source>
        <dbReference type="Proteomes" id="UP001177023"/>
    </source>
</evidence>
<feature type="transmembrane region" description="Helical" evidence="2">
    <location>
        <begin position="180"/>
        <end position="205"/>
    </location>
</feature>
<feature type="transmembrane region" description="Helical" evidence="2">
    <location>
        <begin position="226"/>
        <end position="250"/>
    </location>
</feature>